<evidence type="ECO:0000313" key="2">
    <source>
        <dbReference type="EMBL" id="CAB4295508.1"/>
    </source>
</evidence>
<dbReference type="OrthoDB" id="9984778at2759"/>
<evidence type="ECO:0000313" key="3">
    <source>
        <dbReference type="Proteomes" id="UP000507245"/>
    </source>
</evidence>
<dbReference type="InterPro" id="IPR013187">
    <property type="entry name" value="F-box-assoc_dom_typ3"/>
</dbReference>
<name>A0A6J5WB78_PRUAR</name>
<protein>
    <recommendedName>
        <fullName evidence="1">F-box associated beta-propeller type 3 domain-containing protein</fullName>
    </recommendedName>
</protein>
<sequence length="637" mass="71604">MWGLAVNTTFPSKPRALHSHKLGKGKGLEIFAKLINFNHLSSLLNILLYHSFFGHSHDHCFGFPSEQTIEPSSLSTVHYKPEPSGTSDESPEECAVCLCKIEEGDEFSSSPEKHPSVPFPAVCSIGSAAIQAFLVFRRASCVHLRSPHGLSQTSTATFSAISWGHVTTLVLEWVCLRSPHGLSQTSTATFSAISWGHVTPLVLEWRIEMRDVLISFINNAWTSGPALESTSNFPMQRKGQSTAMHITNITLGSVHSRTSIRFSRCFPGDKWDLVFNTFTLGRDSWWRPLQVDHGDLPFDALAYVSDSYGKSTASVCLNGAVYWIYEKQKMLVAFDVEEETFKALPLPEDYDQVFANYYADQDYENYSSDNANDYCCPTMVKVGGCVGVFADMSWKHDKILLWILKDYQNIVWVKETISLASEREDLGYQRYIEALGTIHTGEFALVHYFLGFSPGYDDGPPELRLYDMKSKQYRVIDFVFPDYQENGVNPFPIKETLAKGQSILSCLFPGPRGLSFNLKTCWFGGWRSFNGHKTLCNEPRAPSRNHIRSYTPTVTSKGSDDAVQVGMQVLVLPHPQPFLCYRLLQLSPQRHPLLLLPTALPVLVAEKLSNKGLFQHSAPKFSNFLNISLLMWRVSMA</sequence>
<dbReference type="EMBL" id="CAEKKB010000001">
    <property type="protein sequence ID" value="CAB4295508.1"/>
    <property type="molecule type" value="Genomic_DNA"/>
</dbReference>
<dbReference type="PANTHER" id="PTHR31111:SF138">
    <property type="entry name" value="F-BOX ASSOCIATED DOMAIN-CONTAINING PROTEIN"/>
    <property type="match status" value="1"/>
</dbReference>
<dbReference type="AlphaFoldDB" id="A0A6J5WB78"/>
<keyword evidence="3" id="KW-1185">Reference proteome</keyword>
<evidence type="ECO:0000259" key="1">
    <source>
        <dbReference type="Pfam" id="PF08268"/>
    </source>
</evidence>
<dbReference type="NCBIfam" id="TIGR01640">
    <property type="entry name" value="F_box_assoc_1"/>
    <property type="match status" value="1"/>
</dbReference>
<accession>A0A6J5WB78</accession>
<dbReference type="PANTHER" id="PTHR31111">
    <property type="entry name" value="BNAA05G37150D PROTEIN-RELATED"/>
    <property type="match status" value="1"/>
</dbReference>
<proteinExistence type="predicted"/>
<organism evidence="2 3">
    <name type="scientific">Prunus armeniaca</name>
    <name type="common">Apricot</name>
    <name type="synonym">Armeniaca vulgaris</name>
    <dbReference type="NCBI Taxonomy" id="36596"/>
    <lineage>
        <taxon>Eukaryota</taxon>
        <taxon>Viridiplantae</taxon>
        <taxon>Streptophyta</taxon>
        <taxon>Embryophyta</taxon>
        <taxon>Tracheophyta</taxon>
        <taxon>Spermatophyta</taxon>
        <taxon>Magnoliopsida</taxon>
        <taxon>eudicotyledons</taxon>
        <taxon>Gunneridae</taxon>
        <taxon>Pentapetalae</taxon>
        <taxon>rosids</taxon>
        <taxon>fabids</taxon>
        <taxon>Rosales</taxon>
        <taxon>Rosaceae</taxon>
        <taxon>Amygdaloideae</taxon>
        <taxon>Amygdaleae</taxon>
        <taxon>Prunus</taxon>
    </lineage>
</organism>
<reference evidence="3" key="1">
    <citation type="journal article" date="2020" name="Genome Biol.">
        <title>Gamete binning: chromosome-level and haplotype-resolved genome assembly enabled by high-throughput single-cell sequencing of gamete genomes.</title>
        <authorList>
            <person name="Campoy J.A."/>
            <person name="Sun H."/>
            <person name="Goel M."/>
            <person name="Jiao W.-B."/>
            <person name="Folz-Donahue K."/>
            <person name="Wang N."/>
            <person name="Rubio M."/>
            <person name="Liu C."/>
            <person name="Kukat C."/>
            <person name="Ruiz D."/>
            <person name="Huettel B."/>
            <person name="Schneeberger K."/>
        </authorList>
    </citation>
    <scope>NUCLEOTIDE SEQUENCE [LARGE SCALE GENOMIC DNA]</scope>
    <source>
        <strain evidence="3">cv. Rojo Pasion</strain>
    </source>
</reference>
<feature type="domain" description="F-box associated beta-propeller type 3" evidence="1">
    <location>
        <begin position="277"/>
        <end position="477"/>
    </location>
</feature>
<dbReference type="Pfam" id="PF08268">
    <property type="entry name" value="FBA_3"/>
    <property type="match status" value="1"/>
</dbReference>
<dbReference type="Proteomes" id="UP000507245">
    <property type="component" value="Unassembled WGS sequence"/>
</dbReference>
<gene>
    <name evidence="2" type="ORF">ORAREDHAP_LOCUS6881</name>
</gene>
<dbReference type="InterPro" id="IPR017451">
    <property type="entry name" value="F-box-assoc_interact_dom"/>
</dbReference>